<dbReference type="AlphaFoldDB" id="A0AAQ3RQ31"/>
<evidence type="ECO:0000313" key="8">
    <source>
        <dbReference type="Proteomes" id="UP001374535"/>
    </source>
</evidence>
<evidence type="ECO:0000256" key="6">
    <source>
        <dbReference type="SAM" id="Phobius"/>
    </source>
</evidence>
<accession>A0AAQ3RQ31</accession>
<keyword evidence="1" id="KW-0479">Metal-binding</keyword>
<evidence type="ECO:0000256" key="4">
    <source>
        <dbReference type="ARBA" id="ARBA00022833"/>
    </source>
</evidence>
<dbReference type="InterPro" id="IPR051031">
    <property type="entry name" value="RING-box_E3_Ubiquitin_Ligase"/>
</dbReference>
<feature type="transmembrane region" description="Helical" evidence="6">
    <location>
        <begin position="743"/>
        <end position="764"/>
    </location>
</feature>
<keyword evidence="6" id="KW-0472">Membrane</keyword>
<organism evidence="7 8">
    <name type="scientific">Vigna mungo</name>
    <name type="common">Black gram</name>
    <name type="synonym">Phaseolus mungo</name>
    <dbReference type="NCBI Taxonomy" id="3915"/>
    <lineage>
        <taxon>Eukaryota</taxon>
        <taxon>Viridiplantae</taxon>
        <taxon>Streptophyta</taxon>
        <taxon>Embryophyta</taxon>
        <taxon>Tracheophyta</taxon>
        <taxon>Spermatophyta</taxon>
        <taxon>Magnoliopsida</taxon>
        <taxon>eudicotyledons</taxon>
        <taxon>Gunneridae</taxon>
        <taxon>Pentapetalae</taxon>
        <taxon>rosids</taxon>
        <taxon>fabids</taxon>
        <taxon>Fabales</taxon>
        <taxon>Fabaceae</taxon>
        <taxon>Papilionoideae</taxon>
        <taxon>50 kb inversion clade</taxon>
        <taxon>NPAAA clade</taxon>
        <taxon>indigoferoid/millettioid clade</taxon>
        <taxon>Phaseoleae</taxon>
        <taxon>Vigna</taxon>
    </lineage>
</organism>
<dbReference type="GO" id="GO:0008270">
    <property type="term" value="F:zinc ion binding"/>
    <property type="evidence" value="ECO:0007669"/>
    <property type="project" value="UniProtKB-KW"/>
</dbReference>
<evidence type="ECO:0008006" key="9">
    <source>
        <dbReference type="Google" id="ProtNLM"/>
    </source>
</evidence>
<dbReference type="Gene3D" id="3.30.40.10">
    <property type="entry name" value="Zinc/RING finger domain, C3HC4 (zinc finger)"/>
    <property type="match status" value="1"/>
</dbReference>
<reference evidence="7 8" key="1">
    <citation type="journal article" date="2023" name="Life. Sci Alliance">
        <title>Evolutionary insights into 3D genome organization and epigenetic landscape of Vigna mungo.</title>
        <authorList>
            <person name="Junaid A."/>
            <person name="Singh B."/>
            <person name="Bhatia S."/>
        </authorList>
    </citation>
    <scope>NUCLEOTIDE SEQUENCE [LARGE SCALE GENOMIC DNA]</scope>
    <source>
        <strain evidence="7">Urdbean</strain>
    </source>
</reference>
<feature type="transmembrane region" description="Helical" evidence="6">
    <location>
        <begin position="589"/>
        <end position="606"/>
    </location>
</feature>
<dbReference type="SUPFAM" id="SSF57850">
    <property type="entry name" value="RING/U-box"/>
    <property type="match status" value="1"/>
</dbReference>
<evidence type="ECO:0000313" key="7">
    <source>
        <dbReference type="EMBL" id="WVZ00529.1"/>
    </source>
</evidence>
<evidence type="ECO:0000256" key="5">
    <source>
        <dbReference type="SAM" id="MobiDB-lite"/>
    </source>
</evidence>
<evidence type="ECO:0000256" key="1">
    <source>
        <dbReference type="ARBA" id="ARBA00022723"/>
    </source>
</evidence>
<proteinExistence type="predicted"/>
<dbReference type="EMBL" id="CP144693">
    <property type="protein sequence ID" value="WVZ00529.1"/>
    <property type="molecule type" value="Genomic_DNA"/>
</dbReference>
<keyword evidence="3" id="KW-0833">Ubl conjugation pathway</keyword>
<dbReference type="InterPro" id="IPR013083">
    <property type="entry name" value="Znf_RING/FYVE/PHD"/>
</dbReference>
<name>A0AAQ3RQ31_VIGMU</name>
<keyword evidence="2" id="KW-0863">Zinc-finger</keyword>
<keyword evidence="6" id="KW-1133">Transmembrane helix</keyword>
<keyword evidence="8" id="KW-1185">Reference proteome</keyword>
<gene>
    <name evidence="7" type="ORF">V8G54_026598</name>
</gene>
<keyword evidence="6" id="KW-0812">Transmembrane</keyword>
<dbReference type="Proteomes" id="UP001374535">
    <property type="component" value="Chromosome 8"/>
</dbReference>
<dbReference type="PANTHER" id="PTHR11210">
    <property type="entry name" value="RING BOX"/>
    <property type="match status" value="1"/>
</dbReference>
<keyword evidence="4" id="KW-0862">Zinc</keyword>
<feature type="compositionally biased region" description="Low complexity" evidence="5">
    <location>
        <begin position="16"/>
        <end position="26"/>
    </location>
</feature>
<protein>
    <recommendedName>
        <fullName evidence="9">Anaphase-promoting complex subunit 11 RING-H2 finger domain-containing protein</fullName>
    </recommendedName>
</protein>
<feature type="region of interest" description="Disordered" evidence="5">
    <location>
        <begin position="1"/>
        <end position="28"/>
    </location>
</feature>
<sequence>MATLDSDVTMVPAGEPSSSTGPSSSSKKPKRFEIKKWNAVALWAWDIVVDNCAICRNHIMDLCIECQANQASATSEECTLSAGGRPPWPPTAPLKSLFFIIWPKYKLHFRICLRMGFEPIPFPFWTSSSNWYFSSFLAFPFVVIHIHVESKRSEVSYSKNQRKATASAAYSTATRCWSLYVAGHRPPPSAAVRRHCSVRRPADLDRLFERDLTPPVLASDSSPCSATRRVFVRCEQACAAHAPPFGRRKVTASLPIDSSEPPEHVYFFITLFASLKYLQQASSNHGYPSGILVSSSPCMPPLVFFSFGHCNLSLAFQGKQPTVITNLCFWILGIFLVGCCLRMQGDEGNWLKGMEIMELKTHDLLVNGSEDGMRKFLVVCYCRTSISFVDFIYVCLPKPTVMLPIPVNNFTVSTVHSEGEYVSRHYKQSMALSATTGPITHPSQKWGFSPCSLSLSTASQICSFQLLQAPSVSEMAVPAAPSLLDKGFRPCRLSLSTTALRHPLLKLKFHKQLSVITTWYQSRFSDLLTAVCRRPTTMAAGGRPPWPSAAPLKSLFFIIWPKYKLHFRICLRMGFEPIPFPFWTSSSNWYFSSFLAFPFVVIHIHVESKRSEVSYSKNQRKATASAAYSTATRCWSLYVAGHRPPPYAAVRRHCSVRRPADLDRLFERDLTPPMLASDSSPCSATRRVFVRCEQACAAHAPPFGRRKVTASLPIDSSEPPEHVYFFITLFASLKYLQQASSKFWHFGFFFSLYATTGFLLLWTLQPVFGISRVMEATHCDNKFVFLDFGYFSSWLLFENAGLKGMEIMELKTHDLLVNGSEDGMRKFLVVCYCRTSISFVDFIYVCLPKPTVMLPIPINNFTVSTVHSEGEYVSRHYKQSMALSATTGPITHPSQKWGFSPCSLSLSTASQICSFQLLQAPSVSEMAVPAAPSLLDKGFRPCRLSLSTTALRHPLLKLKFHKQLSVVR</sequence>
<evidence type="ECO:0000256" key="3">
    <source>
        <dbReference type="ARBA" id="ARBA00022786"/>
    </source>
</evidence>
<evidence type="ECO:0000256" key="2">
    <source>
        <dbReference type="ARBA" id="ARBA00022771"/>
    </source>
</evidence>